<name>A0A5B7JH43_PORTR</name>
<comment type="caution">
    <text evidence="1">The sequence shown here is derived from an EMBL/GenBank/DDBJ whole genome shotgun (WGS) entry which is preliminary data.</text>
</comment>
<organism evidence="1 2">
    <name type="scientific">Portunus trituberculatus</name>
    <name type="common">Swimming crab</name>
    <name type="synonym">Neptunus trituberculatus</name>
    <dbReference type="NCBI Taxonomy" id="210409"/>
    <lineage>
        <taxon>Eukaryota</taxon>
        <taxon>Metazoa</taxon>
        <taxon>Ecdysozoa</taxon>
        <taxon>Arthropoda</taxon>
        <taxon>Crustacea</taxon>
        <taxon>Multicrustacea</taxon>
        <taxon>Malacostraca</taxon>
        <taxon>Eumalacostraca</taxon>
        <taxon>Eucarida</taxon>
        <taxon>Decapoda</taxon>
        <taxon>Pleocyemata</taxon>
        <taxon>Brachyura</taxon>
        <taxon>Eubrachyura</taxon>
        <taxon>Portunoidea</taxon>
        <taxon>Portunidae</taxon>
        <taxon>Portuninae</taxon>
        <taxon>Portunus</taxon>
    </lineage>
</organism>
<accession>A0A5B7JH43</accession>
<gene>
    <name evidence="1" type="ORF">E2C01_087388</name>
</gene>
<dbReference type="AlphaFoldDB" id="A0A5B7JH43"/>
<sequence>MEFCNTQESNNTEWSGGVTLKSSDGVTIQISGGVTMQSR</sequence>
<proteinExistence type="predicted"/>
<evidence type="ECO:0000313" key="2">
    <source>
        <dbReference type="Proteomes" id="UP000324222"/>
    </source>
</evidence>
<keyword evidence="2" id="KW-1185">Reference proteome</keyword>
<reference evidence="1 2" key="1">
    <citation type="submission" date="2019-05" db="EMBL/GenBank/DDBJ databases">
        <title>Another draft genome of Portunus trituberculatus and its Hox gene families provides insights of decapod evolution.</title>
        <authorList>
            <person name="Jeong J.-H."/>
            <person name="Song I."/>
            <person name="Kim S."/>
            <person name="Choi T."/>
            <person name="Kim D."/>
            <person name="Ryu S."/>
            <person name="Kim W."/>
        </authorList>
    </citation>
    <scope>NUCLEOTIDE SEQUENCE [LARGE SCALE GENOMIC DNA]</scope>
    <source>
        <tissue evidence="1">Muscle</tissue>
    </source>
</reference>
<dbReference type="EMBL" id="VSRR010090779">
    <property type="protein sequence ID" value="MPC92308.1"/>
    <property type="molecule type" value="Genomic_DNA"/>
</dbReference>
<protein>
    <submittedName>
        <fullName evidence="1">Uncharacterized protein</fullName>
    </submittedName>
</protein>
<dbReference type="Proteomes" id="UP000324222">
    <property type="component" value="Unassembled WGS sequence"/>
</dbReference>
<evidence type="ECO:0000313" key="1">
    <source>
        <dbReference type="EMBL" id="MPC92308.1"/>
    </source>
</evidence>